<sequence length="132" mass="14207">MTPSVVPEGSAKEGCTGPPVGLIDVGISEDAYLLQLAIPGLQKYDGNFKLDMEVDGKICVEGIVSEAVMVQYFPLVHQNIKAQQLCLPGPFTISFTLPGPVDPRLTDVAFRLNGTVEVIVMKQKMGKSYAHS</sequence>
<keyword evidence="2" id="KW-1185">Reference proteome</keyword>
<dbReference type="Proteomes" id="UP000827721">
    <property type="component" value="Unassembled WGS sequence"/>
</dbReference>
<dbReference type="PANTHER" id="PTHR34661">
    <property type="entry name" value="INCREASED DNA METHYLATION 3"/>
    <property type="match status" value="1"/>
</dbReference>
<dbReference type="CDD" id="cd06464">
    <property type="entry name" value="ACD_sHsps-like"/>
    <property type="match status" value="1"/>
</dbReference>
<proteinExistence type="predicted"/>
<protein>
    <recommendedName>
        <fullName evidence="3">SHSP domain-containing protein</fullName>
    </recommendedName>
</protein>
<gene>
    <name evidence="1" type="ORF">JRO89_XS13G0117200</name>
</gene>
<dbReference type="EMBL" id="JAFEMO010000013">
    <property type="protein sequence ID" value="KAH7549995.1"/>
    <property type="molecule type" value="Genomic_DNA"/>
</dbReference>
<evidence type="ECO:0000313" key="2">
    <source>
        <dbReference type="Proteomes" id="UP000827721"/>
    </source>
</evidence>
<dbReference type="InterPro" id="IPR008978">
    <property type="entry name" value="HSP20-like_chaperone"/>
</dbReference>
<accession>A0ABQ8H7U6</accession>
<reference evidence="1 2" key="1">
    <citation type="submission" date="2021-02" db="EMBL/GenBank/DDBJ databases">
        <title>Plant Genome Project.</title>
        <authorList>
            <person name="Zhang R.-G."/>
        </authorList>
    </citation>
    <scope>NUCLEOTIDE SEQUENCE [LARGE SCALE GENOMIC DNA]</scope>
    <source>
        <tissue evidence="1">Leaves</tissue>
    </source>
</reference>
<dbReference type="InterPro" id="IPR039321">
    <property type="entry name" value="IDM2/3-like"/>
</dbReference>
<evidence type="ECO:0008006" key="3">
    <source>
        <dbReference type="Google" id="ProtNLM"/>
    </source>
</evidence>
<organism evidence="1 2">
    <name type="scientific">Xanthoceras sorbifolium</name>
    <dbReference type="NCBI Taxonomy" id="99658"/>
    <lineage>
        <taxon>Eukaryota</taxon>
        <taxon>Viridiplantae</taxon>
        <taxon>Streptophyta</taxon>
        <taxon>Embryophyta</taxon>
        <taxon>Tracheophyta</taxon>
        <taxon>Spermatophyta</taxon>
        <taxon>Magnoliopsida</taxon>
        <taxon>eudicotyledons</taxon>
        <taxon>Gunneridae</taxon>
        <taxon>Pentapetalae</taxon>
        <taxon>rosids</taxon>
        <taxon>malvids</taxon>
        <taxon>Sapindales</taxon>
        <taxon>Sapindaceae</taxon>
        <taxon>Xanthoceroideae</taxon>
        <taxon>Xanthoceras</taxon>
    </lineage>
</organism>
<comment type="caution">
    <text evidence="1">The sequence shown here is derived from an EMBL/GenBank/DDBJ whole genome shotgun (WGS) entry which is preliminary data.</text>
</comment>
<name>A0ABQ8H7U6_9ROSI</name>
<dbReference type="PANTHER" id="PTHR34661:SF2">
    <property type="entry name" value="SHSP DOMAIN-CONTAINING PROTEIN"/>
    <property type="match status" value="1"/>
</dbReference>
<evidence type="ECO:0000313" key="1">
    <source>
        <dbReference type="EMBL" id="KAH7549995.1"/>
    </source>
</evidence>
<dbReference type="Gene3D" id="2.60.40.790">
    <property type="match status" value="1"/>
</dbReference>